<sequence>MARSPQSTVTPFPGRRPPRTPPLPSPGSDHQLPAGHPLDLLLWSIELMVGAAAIHAPKRRQVQMRDGLLVAGEVLRGARLTNFLNLRLGDDLAWGPRTKWRIRTAGNPQEAHVASNLCHLLHPWIDRYMHHERAELLGTRRCNAIWVTWSGDPIGEIGFDRRLRWWSGHASDGRRSFGAVDLRASVLAHAPLLDPRHPQLLPLLSRLCEGAAGNAGVNEEDVALFRQQHAAAEMSHVALEPALQGSDAASD</sequence>
<accession>A0ABS5QF08</accession>
<gene>
    <name evidence="2" type="ORF">KHU32_14040</name>
</gene>
<keyword evidence="3" id="KW-1185">Reference proteome</keyword>
<reference evidence="2 3" key="1">
    <citation type="submission" date="2021-05" db="EMBL/GenBank/DDBJ databases">
        <title>Roseococcus sp. XZZS9, whole genome shotgun sequencing project.</title>
        <authorList>
            <person name="Zhao G."/>
            <person name="Shen L."/>
        </authorList>
    </citation>
    <scope>NUCLEOTIDE SEQUENCE [LARGE SCALE GENOMIC DNA]</scope>
    <source>
        <strain evidence="2 3">XZZS9</strain>
    </source>
</reference>
<dbReference type="Proteomes" id="UP000766336">
    <property type="component" value="Unassembled WGS sequence"/>
</dbReference>
<organism evidence="2 3">
    <name type="scientific">Roseococcus pinisoli</name>
    <dbReference type="NCBI Taxonomy" id="2835040"/>
    <lineage>
        <taxon>Bacteria</taxon>
        <taxon>Pseudomonadati</taxon>
        <taxon>Pseudomonadota</taxon>
        <taxon>Alphaproteobacteria</taxon>
        <taxon>Acetobacterales</taxon>
        <taxon>Roseomonadaceae</taxon>
        <taxon>Roseococcus</taxon>
    </lineage>
</organism>
<comment type="caution">
    <text evidence="2">The sequence shown here is derived from an EMBL/GenBank/DDBJ whole genome shotgun (WGS) entry which is preliminary data.</text>
</comment>
<feature type="region of interest" description="Disordered" evidence="1">
    <location>
        <begin position="1"/>
        <end position="31"/>
    </location>
</feature>
<dbReference type="EMBL" id="JAHCDA010000002">
    <property type="protein sequence ID" value="MBS7812068.1"/>
    <property type="molecule type" value="Genomic_DNA"/>
</dbReference>
<evidence type="ECO:0000313" key="2">
    <source>
        <dbReference type="EMBL" id="MBS7812068.1"/>
    </source>
</evidence>
<evidence type="ECO:0000256" key="1">
    <source>
        <dbReference type="SAM" id="MobiDB-lite"/>
    </source>
</evidence>
<protein>
    <submittedName>
        <fullName evidence="2">Uncharacterized protein</fullName>
    </submittedName>
</protein>
<name>A0ABS5QF08_9PROT</name>
<proteinExistence type="predicted"/>
<evidence type="ECO:0000313" key="3">
    <source>
        <dbReference type="Proteomes" id="UP000766336"/>
    </source>
</evidence>